<feature type="compositionally biased region" description="Basic residues" evidence="1">
    <location>
        <begin position="342"/>
        <end position="352"/>
    </location>
</feature>
<feature type="region of interest" description="Disordered" evidence="1">
    <location>
        <begin position="240"/>
        <end position="263"/>
    </location>
</feature>
<feature type="region of interest" description="Disordered" evidence="1">
    <location>
        <begin position="1"/>
        <end position="42"/>
    </location>
</feature>
<feature type="compositionally biased region" description="Pro residues" evidence="1">
    <location>
        <begin position="511"/>
        <end position="526"/>
    </location>
</feature>
<feature type="compositionally biased region" description="Low complexity" evidence="1">
    <location>
        <begin position="174"/>
        <end position="198"/>
    </location>
</feature>
<proteinExistence type="predicted"/>
<evidence type="ECO:0000256" key="1">
    <source>
        <dbReference type="SAM" id="MobiDB-lite"/>
    </source>
</evidence>
<sequence>MPHPCLPLDPPSPPHPPRAPSSRPRSRPRCPRSSKNSQPSSGLLALLVTVAGSSPVYARPLASDAPPDFLCPRLYLASDASAFQDSSSSSAPCEFPQPSSSSQGASQSSSGTVSDQSLHSRRKRPRRGNNIADKYEQSPDGRWRKVDSWELYGSSSCSCMDASATELPVQDDQVSASTASPASSGVGSSSASTSTAPSLPNGWGKPGSDPMTGMILALSLSLAIALILFMMGIVLWRKKRRKHDERDAEKTASVRDDADSVVSEEIKRARSQQRMWARASAKWLAHVRQSARLRRKRKAVAKSTDSTLLNDTQAPRASSSAVSLTRTYTASDRNSTYSSRPRSVRSRSRTATRSRSPSPAPSSHLDNDDTVYPPSHPPAYPSELSSRRLHTYRTSSYHADLPPRRSSRASLSSEPPPPCSATHSRSSSPVPYEPPINSAHVATDDKNVLAHMVRLASAPPPADRPCPSSHGGTSELHPSVPILEDDGFEPLPPELQSDVDMHVSGERTIRGPPPSGLAPDVPPPPLDASSPYPGPDIHSDAIDSEIPSYTEDALRHRALVLPPPPSKIALAGPMFYEYPNEFEEDVATTEPPLGPSSPPFEEEPSAPPFGFDEGLAAPSAPPLHSADDPCPALEVLIPSAPPLEPDEHEHPIAYGTSADSQEDEGRAPQAAPDDPTGVSPAATAGAASLRQAAAYGARERSRSPPEYLP</sequence>
<keyword evidence="2" id="KW-0472">Membrane</keyword>
<feature type="compositionally biased region" description="Basic and acidic residues" evidence="1">
    <location>
        <begin position="499"/>
        <end position="509"/>
    </location>
</feature>
<evidence type="ECO:0000256" key="2">
    <source>
        <dbReference type="SAM" id="Phobius"/>
    </source>
</evidence>
<feature type="compositionally biased region" description="Low complexity" evidence="1">
    <location>
        <begin position="84"/>
        <end position="117"/>
    </location>
</feature>
<dbReference type="InParanoid" id="A0A5C3PZI0"/>
<keyword evidence="2" id="KW-1133">Transmembrane helix</keyword>
<feature type="region of interest" description="Disordered" evidence="1">
    <location>
        <begin position="170"/>
        <end position="205"/>
    </location>
</feature>
<feature type="transmembrane region" description="Helical" evidence="2">
    <location>
        <begin position="214"/>
        <end position="236"/>
    </location>
</feature>
<evidence type="ECO:0000313" key="4">
    <source>
        <dbReference type="Proteomes" id="UP000308197"/>
    </source>
</evidence>
<keyword evidence="2" id="KW-0812">Transmembrane</keyword>
<dbReference type="Proteomes" id="UP000308197">
    <property type="component" value="Unassembled WGS sequence"/>
</dbReference>
<feature type="region of interest" description="Disordered" evidence="1">
    <location>
        <begin position="581"/>
        <end position="709"/>
    </location>
</feature>
<dbReference type="AlphaFoldDB" id="A0A5C3PZI0"/>
<feature type="region of interest" description="Disordered" evidence="1">
    <location>
        <begin position="84"/>
        <end position="139"/>
    </location>
</feature>
<gene>
    <name evidence="3" type="ORF">K466DRAFT_27</name>
</gene>
<feature type="region of interest" description="Disordered" evidence="1">
    <location>
        <begin position="292"/>
        <end position="439"/>
    </location>
</feature>
<organism evidence="3 4">
    <name type="scientific">Polyporus arcularius HHB13444</name>
    <dbReference type="NCBI Taxonomy" id="1314778"/>
    <lineage>
        <taxon>Eukaryota</taxon>
        <taxon>Fungi</taxon>
        <taxon>Dikarya</taxon>
        <taxon>Basidiomycota</taxon>
        <taxon>Agaricomycotina</taxon>
        <taxon>Agaricomycetes</taxon>
        <taxon>Polyporales</taxon>
        <taxon>Polyporaceae</taxon>
        <taxon>Polyporus</taxon>
    </lineage>
</organism>
<name>A0A5C3PZI0_9APHY</name>
<dbReference type="STRING" id="1314778.A0A5C3PZI0"/>
<keyword evidence="4" id="KW-1185">Reference proteome</keyword>
<protein>
    <submittedName>
        <fullName evidence="3">Uncharacterized protein</fullName>
    </submittedName>
</protein>
<dbReference type="EMBL" id="ML210963">
    <property type="protein sequence ID" value="TFK94931.1"/>
    <property type="molecule type" value="Genomic_DNA"/>
</dbReference>
<feature type="compositionally biased region" description="Pro residues" evidence="1">
    <location>
        <begin position="1"/>
        <end position="19"/>
    </location>
</feature>
<evidence type="ECO:0000313" key="3">
    <source>
        <dbReference type="EMBL" id="TFK94931.1"/>
    </source>
</evidence>
<feature type="compositionally biased region" description="Low complexity" evidence="1">
    <location>
        <begin position="353"/>
        <end position="363"/>
    </location>
</feature>
<reference evidence="3 4" key="1">
    <citation type="journal article" date="2019" name="Nat. Ecol. Evol.">
        <title>Megaphylogeny resolves global patterns of mushroom evolution.</title>
        <authorList>
            <person name="Varga T."/>
            <person name="Krizsan K."/>
            <person name="Foldi C."/>
            <person name="Dima B."/>
            <person name="Sanchez-Garcia M."/>
            <person name="Sanchez-Ramirez S."/>
            <person name="Szollosi G.J."/>
            <person name="Szarkandi J.G."/>
            <person name="Papp V."/>
            <person name="Albert L."/>
            <person name="Andreopoulos W."/>
            <person name="Angelini C."/>
            <person name="Antonin V."/>
            <person name="Barry K.W."/>
            <person name="Bougher N.L."/>
            <person name="Buchanan P."/>
            <person name="Buyck B."/>
            <person name="Bense V."/>
            <person name="Catcheside P."/>
            <person name="Chovatia M."/>
            <person name="Cooper J."/>
            <person name="Damon W."/>
            <person name="Desjardin D."/>
            <person name="Finy P."/>
            <person name="Geml J."/>
            <person name="Haridas S."/>
            <person name="Hughes K."/>
            <person name="Justo A."/>
            <person name="Karasinski D."/>
            <person name="Kautmanova I."/>
            <person name="Kiss B."/>
            <person name="Kocsube S."/>
            <person name="Kotiranta H."/>
            <person name="LaButti K.M."/>
            <person name="Lechner B.E."/>
            <person name="Liimatainen K."/>
            <person name="Lipzen A."/>
            <person name="Lukacs Z."/>
            <person name="Mihaltcheva S."/>
            <person name="Morgado L.N."/>
            <person name="Niskanen T."/>
            <person name="Noordeloos M.E."/>
            <person name="Ohm R.A."/>
            <person name="Ortiz-Santana B."/>
            <person name="Ovrebo C."/>
            <person name="Racz N."/>
            <person name="Riley R."/>
            <person name="Savchenko A."/>
            <person name="Shiryaev A."/>
            <person name="Soop K."/>
            <person name="Spirin V."/>
            <person name="Szebenyi C."/>
            <person name="Tomsovsky M."/>
            <person name="Tulloss R.E."/>
            <person name="Uehling J."/>
            <person name="Grigoriev I.V."/>
            <person name="Vagvolgyi C."/>
            <person name="Papp T."/>
            <person name="Martin F.M."/>
            <person name="Miettinen O."/>
            <person name="Hibbett D.S."/>
            <person name="Nagy L.G."/>
        </authorList>
    </citation>
    <scope>NUCLEOTIDE SEQUENCE [LARGE SCALE GENOMIC DNA]</scope>
    <source>
        <strain evidence="3 4">HHB13444</strain>
    </source>
</reference>
<accession>A0A5C3PZI0</accession>
<feature type="compositionally biased region" description="Polar residues" evidence="1">
    <location>
        <begin position="303"/>
        <end position="337"/>
    </location>
</feature>
<feature type="region of interest" description="Disordered" evidence="1">
    <location>
        <begin position="457"/>
        <end position="549"/>
    </location>
</feature>
<feature type="compositionally biased region" description="Basic and acidic residues" evidence="1">
    <location>
        <begin position="244"/>
        <end position="263"/>
    </location>
</feature>
<feature type="compositionally biased region" description="Low complexity" evidence="1">
    <location>
        <begin position="608"/>
        <end position="624"/>
    </location>
</feature>